<feature type="transmembrane region" description="Helical" evidence="8">
    <location>
        <begin position="381"/>
        <end position="401"/>
    </location>
</feature>
<keyword evidence="6 8" id="KW-1133">Transmembrane helix</keyword>
<reference evidence="10 11" key="1">
    <citation type="journal article" date="2016" name="Nat. Commun.">
        <title>Thousands of microbial genomes shed light on interconnected biogeochemical processes in an aquifer system.</title>
        <authorList>
            <person name="Anantharaman K."/>
            <person name="Brown C.T."/>
            <person name="Hug L.A."/>
            <person name="Sharon I."/>
            <person name="Castelle C.J."/>
            <person name="Probst A.J."/>
            <person name="Thomas B.C."/>
            <person name="Singh A."/>
            <person name="Wilkins M.J."/>
            <person name="Karaoz U."/>
            <person name="Brodie E.L."/>
            <person name="Williams K.H."/>
            <person name="Hubbard S.S."/>
            <person name="Banfield J.F."/>
        </authorList>
    </citation>
    <scope>NUCLEOTIDE SEQUENCE [LARGE SCALE GENOMIC DNA]</scope>
</reference>
<feature type="transmembrane region" description="Helical" evidence="8">
    <location>
        <begin position="258"/>
        <end position="280"/>
    </location>
</feature>
<keyword evidence="2" id="KW-1003">Cell membrane</keyword>
<sequence>MDHKFKTSLIIFVLSLSLYAAGLGGTALLDPDEPVYGQTAREMVETGSWLTPRLNGLLWFDKPPMYFWLAAASFKIFSVSEFAARFPSCLMAAMLLALIYIWARRAFDESTALYSAVTLASSLLFVFIARAAVTDMTLCFFMNLSFYMIYLAMAEPENRFKYISLFYFFSGFSVLTKGPVGLVLPLLVILPFLAARRDWKFLRALYSPFGFLLFFASALPWYIAMLVLHGGQFFNTFIGYHNLIRFLEPEHVRTASPFFYLPVLIVGFFPHTAALGAFIADFFKSAFRRDFYGRYIFPAPPVPAPAAASDCGAEVPAVSVSSAAATAAALSFFIFISAGVFGFFSIAKTKLVTYILPMFPSFAVLLGRTYRNLEASGGKNFAGALLTLLIGSGLAYGFYSVAPAKIALADTSAFSVLAYITAAITAANLLLCFIGRRRELFFITCALMACFLLTLNLRLLPQFSDLYSSRAICSVIKKEMTPGESLGYFSKTPSALFYSLVPITHVNELASSRIGQGEGRRNGEPAAHNNPEAVKKDDFVRKLSPIGIEEAYKYLDKFRKLRNFLSHKEKVYVIMLNSDYQKFSQEIRLKHTRGPVAGKYTYISNR</sequence>
<evidence type="ECO:0000256" key="2">
    <source>
        <dbReference type="ARBA" id="ARBA00022475"/>
    </source>
</evidence>
<keyword evidence="7 8" id="KW-0472">Membrane</keyword>
<evidence type="ECO:0000313" key="11">
    <source>
        <dbReference type="Proteomes" id="UP000178735"/>
    </source>
</evidence>
<keyword evidence="5 8" id="KW-0812">Transmembrane</keyword>
<keyword evidence="3" id="KW-0328">Glycosyltransferase</keyword>
<dbReference type="InterPro" id="IPR050297">
    <property type="entry name" value="LipidA_mod_glycosyltrf_83"/>
</dbReference>
<evidence type="ECO:0000256" key="6">
    <source>
        <dbReference type="ARBA" id="ARBA00022989"/>
    </source>
</evidence>
<accession>A0A1F7WJ43</accession>
<evidence type="ECO:0000256" key="3">
    <source>
        <dbReference type="ARBA" id="ARBA00022676"/>
    </source>
</evidence>
<proteinExistence type="predicted"/>
<feature type="transmembrane region" description="Helical" evidence="8">
    <location>
        <begin position="413"/>
        <end position="433"/>
    </location>
</feature>
<name>A0A1F7WJ43_9BACT</name>
<feature type="domain" description="Glycosyltransferase RgtA/B/C/D-like" evidence="9">
    <location>
        <begin position="61"/>
        <end position="221"/>
    </location>
</feature>
<evidence type="ECO:0000256" key="5">
    <source>
        <dbReference type="ARBA" id="ARBA00022692"/>
    </source>
</evidence>
<dbReference type="EMBL" id="MGFH01000199">
    <property type="protein sequence ID" value="OGM02842.1"/>
    <property type="molecule type" value="Genomic_DNA"/>
</dbReference>
<feature type="transmembrane region" description="Helical" evidence="8">
    <location>
        <begin position="90"/>
        <end position="107"/>
    </location>
</feature>
<evidence type="ECO:0000256" key="1">
    <source>
        <dbReference type="ARBA" id="ARBA00004651"/>
    </source>
</evidence>
<comment type="caution">
    <text evidence="10">The sequence shown here is derived from an EMBL/GenBank/DDBJ whole genome shotgun (WGS) entry which is preliminary data.</text>
</comment>
<evidence type="ECO:0000256" key="4">
    <source>
        <dbReference type="ARBA" id="ARBA00022679"/>
    </source>
</evidence>
<dbReference type="PANTHER" id="PTHR33908">
    <property type="entry name" value="MANNOSYLTRANSFERASE YKCB-RELATED"/>
    <property type="match status" value="1"/>
</dbReference>
<dbReference type="GO" id="GO:0009103">
    <property type="term" value="P:lipopolysaccharide biosynthetic process"/>
    <property type="evidence" value="ECO:0007669"/>
    <property type="project" value="UniProtKB-ARBA"/>
</dbReference>
<dbReference type="GO" id="GO:0016763">
    <property type="term" value="F:pentosyltransferase activity"/>
    <property type="evidence" value="ECO:0007669"/>
    <property type="project" value="TreeGrafter"/>
</dbReference>
<evidence type="ECO:0000256" key="8">
    <source>
        <dbReference type="SAM" id="Phobius"/>
    </source>
</evidence>
<feature type="transmembrane region" description="Helical" evidence="8">
    <location>
        <begin position="165"/>
        <end position="193"/>
    </location>
</feature>
<protein>
    <recommendedName>
        <fullName evidence="9">Glycosyltransferase RgtA/B/C/D-like domain-containing protein</fullName>
    </recommendedName>
</protein>
<evidence type="ECO:0000313" key="10">
    <source>
        <dbReference type="EMBL" id="OGM02842.1"/>
    </source>
</evidence>
<dbReference type="GO" id="GO:0005886">
    <property type="term" value="C:plasma membrane"/>
    <property type="evidence" value="ECO:0007669"/>
    <property type="project" value="UniProtKB-SubCell"/>
</dbReference>
<feature type="transmembrane region" description="Helical" evidence="8">
    <location>
        <begin position="323"/>
        <end position="345"/>
    </location>
</feature>
<dbReference type="Proteomes" id="UP000178735">
    <property type="component" value="Unassembled WGS sequence"/>
</dbReference>
<dbReference type="InterPro" id="IPR038731">
    <property type="entry name" value="RgtA/B/C-like"/>
</dbReference>
<evidence type="ECO:0000256" key="7">
    <source>
        <dbReference type="ARBA" id="ARBA00023136"/>
    </source>
</evidence>
<feature type="transmembrane region" description="Helical" evidence="8">
    <location>
        <begin position="113"/>
        <end position="129"/>
    </location>
</feature>
<feature type="transmembrane region" description="Helical" evidence="8">
    <location>
        <begin position="440"/>
        <end position="460"/>
    </location>
</feature>
<comment type="subcellular location">
    <subcellularLocation>
        <location evidence="1">Cell membrane</location>
        <topology evidence="1">Multi-pass membrane protein</topology>
    </subcellularLocation>
</comment>
<dbReference type="PANTHER" id="PTHR33908:SF3">
    <property type="entry name" value="UNDECAPRENYL PHOSPHATE-ALPHA-4-AMINO-4-DEOXY-L-ARABINOSE ARABINOSYL TRANSFERASE"/>
    <property type="match status" value="1"/>
</dbReference>
<feature type="transmembrane region" description="Helical" evidence="8">
    <location>
        <begin position="205"/>
        <end position="224"/>
    </location>
</feature>
<feature type="transmembrane region" description="Helical" evidence="8">
    <location>
        <begin position="351"/>
        <end position="369"/>
    </location>
</feature>
<dbReference type="STRING" id="1817813.A2008_10410"/>
<keyword evidence="4" id="KW-0808">Transferase</keyword>
<evidence type="ECO:0000259" key="9">
    <source>
        <dbReference type="Pfam" id="PF13231"/>
    </source>
</evidence>
<organism evidence="10 11">
    <name type="scientific">Candidatus Wallbacteria bacterium GWC2_49_35</name>
    <dbReference type="NCBI Taxonomy" id="1817813"/>
    <lineage>
        <taxon>Bacteria</taxon>
        <taxon>Candidatus Walliibacteriota</taxon>
    </lineage>
</organism>
<dbReference type="GO" id="GO:0010041">
    <property type="term" value="P:response to iron(III) ion"/>
    <property type="evidence" value="ECO:0007669"/>
    <property type="project" value="TreeGrafter"/>
</dbReference>
<gene>
    <name evidence="10" type="ORF">A2008_10410</name>
</gene>
<dbReference type="AlphaFoldDB" id="A0A1F7WJ43"/>
<dbReference type="Pfam" id="PF13231">
    <property type="entry name" value="PMT_2"/>
    <property type="match status" value="1"/>
</dbReference>